<organism evidence="3 4">
    <name type="scientific">Lingula anatina</name>
    <name type="common">Brachiopod</name>
    <name type="synonym">Lingula unguis</name>
    <dbReference type="NCBI Taxonomy" id="7574"/>
    <lineage>
        <taxon>Eukaryota</taxon>
        <taxon>Metazoa</taxon>
        <taxon>Spiralia</taxon>
        <taxon>Lophotrochozoa</taxon>
        <taxon>Brachiopoda</taxon>
        <taxon>Linguliformea</taxon>
        <taxon>Lingulata</taxon>
        <taxon>Lingulida</taxon>
        <taxon>Linguloidea</taxon>
        <taxon>Lingulidae</taxon>
        <taxon>Lingula</taxon>
    </lineage>
</organism>
<dbReference type="RefSeq" id="XP_013392912.1">
    <property type="nucleotide sequence ID" value="XM_013537458.1"/>
</dbReference>
<feature type="region of interest" description="Disordered" evidence="1">
    <location>
        <begin position="98"/>
        <end position="120"/>
    </location>
</feature>
<evidence type="ECO:0000313" key="4">
    <source>
        <dbReference type="RefSeq" id="XP_013392912.1"/>
    </source>
</evidence>
<gene>
    <name evidence="4" type="primary">LOC106160765</name>
</gene>
<dbReference type="KEGG" id="lak:106160765"/>
<protein>
    <submittedName>
        <fullName evidence="4">Uncharacterized protein LOC106160765</fullName>
    </submittedName>
</protein>
<dbReference type="Proteomes" id="UP000085678">
    <property type="component" value="Unplaced"/>
</dbReference>
<dbReference type="AlphaFoldDB" id="A0A1S3I3R8"/>
<name>A0A1S3I3R8_LINAN</name>
<feature type="transmembrane region" description="Helical" evidence="2">
    <location>
        <begin position="31"/>
        <end position="51"/>
    </location>
</feature>
<keyword evidence="2" id="KW-1133">Transmembrane helix</keyword>
<dbReference type="GeneID" id="106160765"/>
<keyword evidence="2" id="KW-0812">Transmembrane</keyword>
<evidence type="ECO:0000256" key="1">
    <source>
        <dbReference type="SAM" id="MobiDB-lite"/>
    </source>
</evidence>
<keyword evidence="2" id="KW-0472">Membrane</keyword>
<accession>A0A1S3I3R8</accession>
<proteinExistence type="predicted"/>
<keyword evidence="3" id="KW-1185">Reference proteome</keyword>
<dbReference type="InParanoid" id="A0A1S3I3R8"/>
<sequence>MVADVLESAAPLLWDILVSVMSLCSIELSTTLFACLLYISITSGIVAFLLVQSVRSLHKKLNLTTIPYSSISRYSTPAPFVTTQISLGALISTPVPPALPGVHQPSEQPPVPEAPAKIARPKTRRRDLEISLAAHISGVQETRTPPKDRQSPSSDHTVIWHGPYPNSKPKSEERVSSPSMTVASATSQLSVVSKAALLFFCRILEMVLVTQIPCWPVRMSKFFPRRRWSSLVWQGRRTRKARIPLRSCFSEVDVPAYINRIRHLSSCSADSALASDLSAISVPDVPMPLINRDNLYLGMNNSQVFGSFQRHFSAVCLGSNLRLETDVNTETALD</sequence>
<evidence type="ECO:0000256" key="2">
    <source>
        <dbReference type="SAM" id="Phobius"/>
    </source>
</evidence>
<evidence type="ECO:0000313" key="3">
    <source>
        <dbReference type="Proteomes" id="UP000085678"/>
    </source>
</evidence>
<reference evidence="4" key="1">
    <citation type="submission" date="2025-08" db="UniProtKB">
        <authorList>
            <consortium name="RefSeq"/>
        </authorList>
    </citation>
    <scope>IDENTIFICATION</scope>
    <source>
        <tissue evidence="4">Gonads</tissue>
    </source>
</reference>
<feature type="region of interest" description="Disordered" evidence="1">
    <location>
        <begin position="139"/>
        <end position="179"/>
    </location>
</feature>